<evidence type="ECO:0000313" key="3">
    <source>
        <dbReference type="Proteomes" id="UP000182229"/>
    </source>
</evidence>
<evidence type="ECO:0000256" key="1">
    <source>
        <dbReference type="SAM" id="MobiDB-lite"/>
    </source>
</evidence>
<keyword evidence="3" id="KW-1185">Reference proteome</keyword>
<protein>
    <submittedName>
        <fullName evidence="2">Uncharacterized protein</fullName>
    </submittedName>
</protein>
<dbReference type="EMBL" id="MPIN01000016">
    <property type="protein sequence ID" value="OJH35066.1"/>
    <property type="molecule type" value="Genomic_DNA"/>
</dbReference>
<feature type="region of interest" description="Disordered" evidence="1">
    <location>
        <begin position="18"/>
        <end position="60"/>
    </location>
</feature>
<reference evidence="3" key="1">
    <citation type="submission" date="2016-11" db="EMBL/GenBank/DDBJ databases">
        <authorList>
            <person name="Shukria A."/>
            <person name="Stevens D.C."/>
        </authorList>
    </citation>
    <scope>NUCLEOTIDE SEQUENCE [LARGE SCALE GENOMIC DNA]</scope>
    <source>
        <strain evidence="3">Cbfe23</strain>
    </source>
</reference>
<sequence>MQPVLRPDYWGVDLEPSRRPGVPMMRDPQPWPNARFPPEPQRGESAVPMHGRPNKTMPPVFGTAVPLHGLSGVVRKLAYRLPDHYPSHWLLMLLGDRVDSWSYHARRYLPFALPLAAALILMRRARD</sequence>
<gene>
    <name evidence="2" type="ORF">BON30_40605</name>
</gene>
<proteinExistence type="predicted"/>
<dbReference type="AlphaFoldDB" id="A0A1L9AYM1"/>
<name>A0A1L9AYM1_9BACT</name>
<evidence type="ECO:0000313" key="2">
    <source>
        <dbReference type="EMBL" id="OJH35066.1"/>
    </source>
</evidence>
<reference evidence="2 3" key="2">
    <citation type="submission" date="2016-12" db="EMBL/GenBank/DDBJ databases">
        <title>Draft Genome Sequence of Cystobacter ferrugineus Strain Cbfe23.</title>
        <authorList>
            <person name="Akbar S."/>
            <person name="Dowd S.E."/>
            <person name="Stevens D.C."/>
        </authorList>
    </citation>
    <scope>NUCLEOTIDE SEQUENCE [LARGE SCALE GENOMIC DNA]</scope>
    <source>
        <strain evidence="2 3">Cbfe23</strain>
    </source>
</reference>
<accession>A0A1L9AYM1</accession>
<organism evidence="2 3">
    <name type="scientific">Cystobacter ferrugineus</name>
    <dbReference type="NCBI Taxonomy" id="83449"/>
    <lineage>
        <taxon>Bacteria</taxon>
        <taxon>Pseudomonadati</taxon>
        <taxon>Myxococcota</taxon>
        <taxon>Myxococcia</taxon>
        <taxon>Myxococcales</taxon>
        <taxon>Cystobacterineae</taxon>
        <taxon>Archangiaceae</taxon>
        <taxon>Cystobacter</taxon>
    </lineage>
</organism>
<dbReference type="Proteomes" id="UP000182229">
    <property type="component" value="Unassembled WGS sequence"/>
</dbReference>
<dbReference type="STRING" id="83449.BON30_40605"/>
<comment type="caution">
    <text evidence="2">The sequence shown here is derived from an EMBL/GenBank/DDBJ whole genome shotgun (WGS) entry which is preliminary data.</text>
</comment>
<feature type="compositionally biased region" description="Pro residues" evidence="1">
    <location>
        <begin position="29"/>
        <end position="40"/>
    </location>
</feature>